<dbReference type="SMART" id="SM01411">
    <property type="entry name" value="Ephrin_rec_like"/>
    <property type="match status" value="7"/>
</dbReference>
<dbReference type="InterPro" id="IPR003609">
    <property type="entry name" value="Pan_app"/>
</dbReference>
<evidence type="ECO:0000259" key="3">
    <source>
        <dbReference type="Pfam" id="PF14295"/>
    </source>
</evidence>
<accession>A0A383VSI6</accession>
<dbReference type="AlphaFoldDB" id="A0A383VSI6"/>
<evidence type="ECO:0000313" key="6">
    <source>
        <dbReference type="Proteomes" id="UP000256970"/>
    </source>
</evidence>
<feature type="domain" description="Apple" evidence="2">
    <location>
        <begin position="749"/>
        <end position="794"/>
    </location>
</feature>
<evidence type="ECO:0000256" key="1">
    <source>
        <dbReference type="SAM" id="SignalP"/>
    </source>
</evidence>
<dbReference type="Pfam" id="PF00024">
    <property type="entry name" value="PAN_1"/>
    <property type="match status" value="1"/>
</dbReference>
<proteinExistence type="predicted"/>
<evidence type="ECO:0000313" key="4">
    <source>
        <dbReference type="EMBL" id="SZX67732.1"/>
    </source>
</evidence>
<keyword evidence="1" id="KW-0732">Signal</keyword>
<organism evidence="4 6">
    <name type="scientific">Tetradesmus obliquus</name>
    <name type="common">Green alga</name>
    <name type="synonym">Acutodesmus obliquus</name>
    <dbReference type="NCBI Taxonomy" id="3088"/>
    <lineage>
        <taxon>Eukaryota</taxon>
        <taxon>Viridiplantae</taxon>
        <taxon>Chlorophyta</taxon>
        <taxon>core chlorophytes</taxon>
        <taxon>Chlorophyceae</taxon>
        <taxon>CS clade</taxon>
        <taxon>Sphaeropleales</taxon>
        <taxon>Scenedesmaceae</taxon>
        <taxon>Tetradesmus</taxon>
    </lineage>
</organism>
<dbReference type="Gene3D" id="2.10.50.10">
    <property type="entry name" value="Tumor Necrosis Factor Receptor, subunit A, domain 2"/>
    <property type="match status" value="1"/>
</dbReference>
<dbReference type="EMBL" id="FNXT01001242">
    <property type="protein sequence ID" value="SZX75785.1"/>
    <property type="molecule type" value="Genomic_DNA"/>
</dbReference>
<name>A0A383VSI6_TETOB</name>
<dbReference type="EMBL" id="FNXT01000808">
    <property type="protein sequence ID" value="SZX67732.1"/>
    <property type="molecule type" value="Genomic_DNA"/>
</dbReference>
<sequence length="922" mass="96505">MRALVAFLLFSGAVGVFAGRTTSFSRNLQQVTYNCTLELACTSCPVGCNATAVGSCVAGDTAGRFRCMRCQLLPNANNTKQNLRPAADGSCGCAPGWYLNTNASPRRCVICPKDSWCPGGTESASKWVTSGDTGIVACPSLMVTINPGANNRLMCVNQPGYSWIKPVGQADPSVAVCAENTFSTGLRKQPNCTACPSGMKTNNGLPVINFSQGAPANYANAYNDGAGTTTRVSAEACLVPPGWYYISSNKVVRCPEGEYRTGYVAANATGANQCVRCPRGTTTFASASPEFKYCDVLVPGFYWIDSTKRPGFGSPPAGNPPQYTKICEQNFYCPGNYPSDPDGKTACPRNLWTKNVRSTSAADCLVPPGYRLPTGSSITKCQNNPGEYFPEWRRTTEADVDKCKTCGSGIMSDDNEPINQFALDSTGFAAAAPTFVYAPQTSASCYISQGQGMSTNMSDPTQFRATTCTGNTYGVAEKTYELRVNPCKDCPANTFTNGTGVCGNSDSYRAPGGGGFFDPRACCTRPGWGYDGIRAAVCAQGTYNPADSEPADKCRECPPGTTTALGAVDASSVDNINDCKFTLPGFGVQAAAELSSGVITAAGLRECDVGKFSVGGEALAAGLTNCQPCPKKRTTRFSGATNGTTECDVCPAGMGTTNAAGTVGDCNNCDPGFFGDIGREGGDTECKPCPGNLVSSFNFYINGSANTLDVGVVSEAGAVSSQQCLLQFAAIETGNWFLPNVSALTLTTVALAALSTDQKCMDACQTDELCQFFTYDYSTTVCQHRKASGADATGSVKIAYKVLAGNGLGLENRLAAGKPMEAGSGVFSWFNDNSAAAIGETFTVSPAPSTIVNCLTACNDEPTCAAVVLTFTNDAATTFSSCVLKRGVLSMPSTSPGASDTANKRSMVKYRTTFTTTVKPAF</sequence>
<evidence type="ECO:0000313" key="5">
    <source>
        <dbReference type="EMBL" id="SZX75785.1"/>
    </source>
</evidence>
<feature type="domain" description="Apple" evidence="3">
    <location>
        <begin position="853"/>
        <end position="885"/>
    </location>
</feature>
<feature type="chain" id="PRO_5036072842" description="Apple domain-containing protein" evidence="1">
    <location>
        <begin position="19"/>
        <end position="922"/>
    </location>
</feature>
<evidence type="ECO:0000259" key="2">
    <source>
        <dbReference type="Pfam" id="PF00024"/>
    </source>
</evidence>
<dbReference type="Pfam" id="PF14295">
    <property type="entry name" value="PAN_4"/>
    <property type="match status" value="1"/>
</dbReference>
<feature type="signal peptide" evidence="1">
    <location>
        <begin position="1"/>
        <end position="18"/>
    </location>
</feature>
<protein>
    <recommendedName>
        <fullName evidence="2 3">Apple domain-containing protein</fullName>
    </recommendedName>
</protein>
<keyword evidence="6" id="KW-1185">Reference proteome</keyword>
<reference evidence="4 6" key="1">
    <citation type="submission" date="2016-10" db="EMBL/GenBank/DDBJ databases">
        <authorList>
            <person name="Cai Z."/>
        </authorList>
    </citation>
    <scope>NUCLEOTIDE SEQUENCE [LARGE SCALE GENOMIC DNA]</scope>
</reference>
<gene>
    <name evidence="5" type="ORF">BQ4739_LOCUS16132</name>
    <name evidence="4" type="ORF">BQ4739_LOCUS8094</name>
</gene>
<dbReference type="Proteomes" id="UP000256970">
    <property type="component" value="Unassembled WGS sequence"/>
</dbReference>